<dbReference type="AlphaFoldDB" id="U5D522"/>
<dbReference type="Pfam" id="PF03181">
    <property type="entry name" value="BURP"/>
    <property type="match status" value="1"/>
</dbReference>
<protein>
    <recommendedName>
        <fullName evidence="1">BURP domain-containing protein</fullName>
    </recommendedName>
</protein>
<accession>U5D522</accession>
<gene>
    <name evidence="2" type="ORF">AMTR_s00059p00082790</name>
</gene>
<dbReference type="InterPro" id="IPR004873">
    <property type="entry name" value="BURP_dom"/>
</dbReference>
<evidence type="ECO:0000313" key="2">
    <source>
        <dbReference type="EMBL" id="ERN17514.1"/>
    </source>
</evidence>
<dbReference type="InterPro" id="IPR044816">
    <property type="entry name" value="BURP"/>
</dbReference>
<name>U5D522_AMBTC</name>
<feature type="domain" description="BURP" evidence="1">
    <location>
        <begin position="1"/>
        <end position="124"/>
    </location>
</feature>
<dbReference type="PANTHER" id="PTHR31236:SF32">
    <property type="entry name" value="BURP DOMAIN PROTEIN USPL1-LIKE"/>
    <property type="match status" value="1"/>
</dbReference>
<dbReference type="Gramene" id="ERN17514">
    <property type="protein sequence ID" value="ERN17514"/>
    <property type="gene ID" value="AMTR_s00059p00082790"/>
</dbReference>
<dbReference type="Proteomes" id="UP000017836">
    <property type="component" value="Unassembled WGS sequence"/>
</dbReference>
<proteinExistence type="predicted"/>
<reference evidence="3" key="1">
    <citation type="journal article" date="2013" name="Science">
        <title>The Amborella genome and the evolution of flowering plants.</title>
        <authorList>
            <consortium name="Amborella Genome Project"/>
        </authorList>
    </citation>
    <scope>NUCLEOTIDE SEQUENCE [LARGE SCALE GENOMIC DNA]</scope>
</reference>
<dbReference type="HOGENOM" id="CLU_2006985_0_0_1"/>
<dbReference type="EMBL" id="KI392312">
    <property type="protein sequence ID" value="ERN17514.1"/>
    <property type="molecule type" value="Genomic_DNA"/>
</dbReference>
<dbReference type="PROSITE" id="PS51277">
    <property type="entry name" value="BURP"/>
    <property type="match status" value="1"/>
</dbReference>
<keyword evidence="3" id="KW-1185">Reference proteome</keyword>
<evidence type="ECO:0000313" key="3">
    <source>
        <dbReference type="Proteomes" id="UP000017836"/>
    </source>
</evidence>
<evidence type="ECO:0000259" key="1">
    <source>
        <dbReference type="PROSITE" id="PS51277"/>
    </source>
</evidence>
<organism evidence="2 3">
    <name type="scientific">Amborella trichopoda</name>
    <dbReference type="NCBI Taxonomy" id="13333"/>
    <lineage>
        <taxon>Eukaryota</taxon>
        <taxon>Viridiplantae</taxon>
        <taxon>Streptophyta</taxon>
        <taxon>Embryophyta</taxon>
        <taxon>Tracheophyta</taxon>
        <taxon>Spermatophyta</taxon>
        <taxon>Magnoliopsida</taxon>
        <taxon>Amborellales</taxon>
        <taxon>Amborellaceae</taxon>
        <taxon>Amborella</taxon>
    </lineage>
</organism>
<dbReference type="PANTHER" id="PTHR31236">
    <property type="entry name" value="BURP DOMAIN PROTEIN USPL1-LIKE"/>
    <property type="match status" value="1"/>
</dbReference>
<sequence length="124" mass="13942">MKLTPLPLHLPRLQTYSAASPLIPTRLKAKQWKTPFNCVRNPQHRANTSNGVTSFESMHDFVSSINGLGTKLQVLATILHNTEIHSPLVQAYTMHGIPFRSGPILLVACHTIPHPYTLFYCHDF</sequence>